<dbReference type="PROSITE" id="PS00194">
    <property type="entry name" value="THIOREDOXIN_1"/>
    <property type="match status" value="2"/>
</dbReference>
<dbReference type="CDD" id="cd02981">
    <property type="entry name" value="PDI_b_family"/>
    <property type="match status" value="1"/>
</dbReference>
<keyword evidence="6 18" id="KW-0732">Signal</keyword>
<evidence type="ECO:0000256" key="5">
    <source>
        <dbReference type="ARBA" id="ARBA00022665"/>
    </source>
</evidence>
<evidence type="ECO:0000259" key="19">
    <source>
        <dbReference type="PROSITE" id="PS51352"/>
    </source>
</evidence>
<dbReference type="GO" id="GO:0005788">
    <property type="term" value="C:endoplasmic reticulum lumen"/>
    <property type="evidence" value="ECO:0007669"/>
    <property type="project" value="UniProtKB-SubCell"/>
</dbReference>
<dbReference type="EC" id="5.3.4.1" evidence="4"/>
<dbReference type="CDD" id="cd02982">
    <property type="entry name" value="PDI_b'_family"/>
    <property type="match status" value="1"/>
</dbReference>
<name>A0A8B7RVI0_HIPAR</name>
<dbReference type="InterPro" id="IPR036249">
    <property type="entry name" value="Thioredoxin-like_sf"/>
</dbReference>
<dbReference type="Pfam" id="PF13848">
    <property type="entry name" value="Thioredoxin_6"/>
    <property type="match status" value="1"/>
</dbReference>
<feature type="domain" description="Thioredoxin" evidence="19">
    <location>
        <begin position="327"/>
        <end position="457"/>
    </location>
</feature>
<keyword evidence="9" id="KW-0446">Lipid-binding</keyword>
<dbReference type="PANTHER" id="PTHR18929:SF93">
    <property type="entry name" value="PROTEIN DISULFIDE-ISOMERASE A2"/>
    <property type="match status" value="1"/>
</dbReference>
<dbReference type="FunFam" id="3.40.30.10:FF:000027">
    <property type="entry name" value="protein disulfide-isomerase A2"/>
    <property type="match status" value="1"/>
</dbReference>
<feature type="region of interest" description="Disordered" evidence="17">
    <location>
        <begin position="451"/>
        <end position="486"/>
    </location>
</feature>
<keyword evidence="14" id="KW-0676">Redox-active center</keyword>
<keyword evidence="13" id="KW-0413">Isomerase</keyword>
<evidence type="ECO:0000256" key="2">
    <source>
        <dbReference type="ARBA" id="ARBA00004319"/>
    </source>
</evidence>
<comment type="similarity">
    <text evidence="3">Belongs to the protein disulfide isomerase family.</text>
</comment>
<dbReference type="CTD" id="64714"/>
<dbReference type="PRINTS" id="PR00421">
    <property type="entry name" value="THIOREDOXIN"/>
</dbReference>
<dbReference type="GO" id="GO:0003756">
    <property type="term" value="F:protein disulfide isomerase activity"/>
    <property type="evidence" value="ECO:0007669"/>
    <property type="project" value="UniProtKB-EC"/>
</dbReference>
<keyword evidence="5" id="KW-0754">Steroid-binding</keyword>
<evidence type="ECO:0000256" key="1">
    <source>
        <dbReference type="ARBA" id="ARBA00001182"/>
    </source>
</evidence>
<comment type="function">
    <text evidence="15">Acts as an intracellular estrogen-binding protein. May be involved in modulating cellular levels and biological functions of estrogens in the pancreas. May act as a chaperone that inhibits aggregation of misfolded proteins.</text>
</comment>
<dbReference type="Proteomes" id="UP000694851">
    <property type="component" value="Unplaced"/>
</dbReference>
<dbReference type="FunFam" id="3.40.30.10:FF:000203">
    <property type="entry name" value="Protein disulfide isomerase family A member 2"/>
    <property type="match status" value="1"/>
</dbReference>
<dbReference type="Pfam" id="PF00085">
    <property type="entry name" value="Thioredoxin"/>
    <property type="match status" value="2"/>
</dbReference>
<evidence type="ECO:0000256" key="10">
    <source>
        <dbReference type="ARBA" id="ARBA00023157"/>
    </source>
</evidence>
<evidence type="ECO:0000256" key="15">
    <source>
        <dbReference type="ARBA" id="ARBA00059254"/>
    </source>
</evidence>
<comment type="subcellular location">
    <subcellularLocation>
        <location evidence="2">Endoplasmic reticulum lumen</location>
    </subcellularLocation>
</comment>
<organism evidence="20 21">
    <name type="scientific">Hipposideros armiger</name>
    <name type="common">Great Himalayan leaf-nosed bat</name>
    <dbReference type="NCBI Taxonomy" id="186990"/>
    <lineage>
        <taxon>Eukaryota</taxon>
        <taxon>Metazoa</taxon>
        <taxon>Chordata</taxon>
        <taxon>Craniata</taxon>
        <taxon>Vertebrata</taxon>
        <taxon>Euteleostomi</taxon>
        <taxon>Mammalia</taxon>
        <taxon>Eutheria</taxon>
        <taxon>Laurasiatheria</taxon>
        <taxon>Chiroptera</taxon>
        <taxon>Yinpterochiroptera</taxon>
        <taxon>Rhinolophoidea</taxon>
        <taxon>Hipposideridae</taxon>
        <taxon>Hipposideros</taxon>
    </lineage>
</organism>
<reference evidence="21" key="1">
    <citation type="submission" date="2025-08" db="UniProtKB">
        <authorList>
            <consortium name="RefSeq"/>
        </authorList>
    </citation>
    <scope>IDENTIFICATION</scope>
    <source>
        <tissue evidence="21">Muscle</tissue>
    </source>
</reference>
<keyword evidence="7" id="KW-0677">Repeat</keyword>
<dbReference type="RefSeq" id="XP_019504363.1">
    <property type="nucleotide sequence ID" value="XM_019648818.1"/>
</dbReference>
<gene>
    <name evidence="21" type="primary">PDIA2</name>
</gene>
<sequence length="486" mass="53844">MDSQLLLVLLLLLLGVSGPQAQEPKTRGPSEEPSEEEISEEDGVLVLNRHTLGLALSEHPALLVEFYAPWCGHCKALAPEYSKAAALLAAESAQTRLAKVDGPAEPELTEEFAVTEYPTLKFFRDGNRTHPEEYTGPREAKGIAEWLRRRVGSSATRLEDEESAQALIDAQDVVVIGFFQDLQDEDVATFLALSQDALDMTFGLTDRPQLFQKFGLTKDTVVLFKKTSPKIFAAKVLNHLLLFINQTLAPHQELLAGFREAAPPFRGQVLFVVVDVGANNDHVLQYFGMMAEEAPTLRFINMETTKKYTPVDSGPVTAASVTAFCHAVLGGKVKPYLLSQEVPPDWDQRPVKTLVGKNFEQVAFDETKNVFIKFYAPWCTHCKEMAPAWEALAEKYKDHEDIVIAELDATANELEAFAVHGFPTLKYFPAGPGRKVIEYRSARDLETFSKFLDNGGELPTEEPTKESSAPFPETPGNSTSEPKEEL</sequence>
<feature type="chain" id="PRO_5034114480" description="Protein disulfide-isomerase A2" evidence="18">
    <location>
        <begin position="22"/>
        <end position="486"/>
    </location>
</feature>
<evidence type="ECO:0000256" key="4">
    <source>
        <dbReference type="ARBA" id="ARBA00012723"/>
    </source>
</evidence>
<dbReference type="GO" id="GO:0005496">
    <property type="term" value="F:steroid binding"/>
    <property type="evidence" value="ECO:0007669"/>
    <property type="project" value="UniProtKB-KW"/>
</dbReference>
<accession>A0A8B7RVI0</accession>
<keyword evidence="12" id="KW-0143">Chaperone</keyword>
<protein>
    <recommendedName>
        <fullName evidence="16">Protein disulfide-isomerase A2</fullName>
        <ecNumber evidence="4">5.3.4.1</ecNumber>
    </recommendedName>
</protein>
<dbReference type="PROSITE" id="PS51352">
    <property type="entry name" value="THIOREDOXIN_2"/>
    <property type="match status" value="2"/>
</dbReference>
<evidence type="ECO:0000256" key="18">
    <source>
        <dbReference type="SAM" id="SignalP"/>
    </source>
</evidence>
<feature type="region of interest" description="Disordered" evidence="17">
    <location>
        <begin position="19"/>
        <end position="42"/>
    </location>
</feature>
<keyword evidence="11" id="KW-0325">Glycoprotein</keyword>
<evidence type="ECO:0000256" key="12">
    <source>
        <dbReference type="ARBA" id="ARBA00023186"/>
    </source>
</evidence>
<keyword evidence="10" id="KW-1015">Disulfide bond</keyword>
<keyword evidence="8" id="KW-0256">Endoplasmic reticulum</keyword>
<evidence type="ECO:0000256" key="13">
    <source>
        <dbReference type="ARBA" id="ARBA00023235"/>
    </source>
</evidence>
<dbReference type="OrthoDB" id="72053at2759"/>
<dbReference type="GO" id="GO:0006457">
    <property type="term" value="P:protein folding"/>
    <property type="evidence" value="ECO:0007669"/>
    <property type="project" value="TreeGrafter"/>
</dbReference>
<evidence type="ECO:0000256" key="3">
    <source>
        <dbReference type="ARBA" id="ARBA00006347"/>
    </source>
</evidence>
<evidence type="ECO:0000256" key="11">
    <source>
        <dbReference type="ARBA" id="ARBA00023180"/>
    </source>
</evidence>
<feature type="signal peptide" evidence="18">
    <location>
        <begin position="1"/>
        <end position="21"/>
    </location>
</feature>
<comment type="catalytic activity">
    <reaction evidence="1">
        <text>Catalyzes the rearrangement of -S-S- bonds in proteins.</text>
        <dbReference type="EC" id="5.3.4.1"/>
    </reaction>
</comment>
<evidence type="ECO:0000256" key="17">
    <source>
        <dbReference type="SAM" id="MobiDB-lite"/>
    </source>
</evidence>
<feature type="domain" description="Thioredoxin" evidence="19">
    <location>
        <begin position="12"/>
        <end position="152"/>
    </location>
</feature>
<dbReference type="InterPro" id="IPR017937">
    <property type="entry name" value="Thioredoxin_CS"/>
</dbReference>
<dbReference type="CDD" id="cd02995">
    <property type="entry name" value="PDI_a_PDI_a'_C"/>
    <property type="match status" value="1"/>
</dbReference>
<evidence type="ECO:0000256" key="8">
    <source>
        <dbReference type="ARBA" id="ARBA00022824"/>
    </source>
</evidence>
<dbReference type="GO" id="GO:0034976">
    <property type="term" value="P:response to endoplasmic reticulum stress"/>
    <property type="evidence" value="ECO:0007669"/>
    <property type="project" value="TreeGrafter"/>
</dbReference>
<evidence type="ECO:0000256" key="6">
    <source>
        <dbReference type="ARBA" id="ARBA00022729"/>
    </source>
</evidence>
<evidence type="ECO:0000256" key="16">
    <source>
        <dbReference type="ARBA" id="ARBA00074924"/>
    </source>
</evidence>
<evidence type="ECO:0000256" key="14">
    <source>
        <dbReference type="ARBA" id="ARBA00023284"/>
    </source>
</evidence>
<evidence type="ECO:0000256" key="9">
    <source>
        <dbReference type="ARBA" id="ARBA00023121"/>
    </source>
</evidence>
<dbReference type="FunFam" id="3.40.30.10:FF:000023">
    <property type="entry name" value="Protein disulfide-isomerase"/>
    <property type="match status" value="1"/>
</dbReference>
<feature type="compositionally biased region" description="Acidic residues" evidence="17">
    <location>
        <begin position="32"/>
        <end position="42"/>
    </location>
</feature>
<dbReference type="CDD" id="cd02961">
    <property type="entry name" value="PDI_a_family"/>
    <property type="match status" value="1"/>
</dbReference>
<evidence type="ECO:0000313" key="21">
    <source>
        <dbReference type="RefSeq" id="XP_019504363.1"/>
    </source>
</evidence>
<proteinExistence type="inferred from homology"/>
<dbReference type="Gene3D" id="3.40.30.10">
    <property type="entry name" value="Glutaredoxin"/>
    <property type="match status" value="3"/>
</dbReference>
<evidence type="ECO:0000256" key="7">
    <source>
        <dbReference type="ARBA" id="ARBA00022737"/>
    </source>
</evidence>
<dbReference type="AlphaFoldDB" id="A0A8B7RVI0"/>
<dbReference type="InterPro" id="IPR013766">
    <property type="entry name" value="Thioredoxin_domain"/>
</dbReference>
<evidence type="ECO:0000313" key="20">
    <source>
        <dbReference type="Proteomes" id="UP000694851"/>
    </source>
</evidence>
<keyword evidence="20" id="KW-1185">Reference proteome</keyword>
<dbReference type="PANTHER" id="PTHR18929">
    <property type="entry name" value="PROTEIN DISULFIDE ISOMERASE"/>
    <property type="match status" value="1"/>
</dbReference>
<dbReference type="GeneID" id="109385977"/>
<dbReference type="SUPFAM" id="SSF52833">
    <property type="entry name" value="Thioredoxin-like"/>
    <property type="match status" value="4"/>
</dbReference>